<name>A0A8S5QIQ0_9CAUD</name>
<organism evidence="2">
    <name type="scientific">Siphoviridae sp. ctLgc23</name>
    <dbReference type="NCBI Taxonomy" id="2825455"/>
    <lineage>
        <taxon>Viruses</taxon>
        <taxon>Duplodnaviria</taxon>
        <taxon>Heunggongvirae</taxon>
        <taxon>Uroviricota</taxon>
        <taxon>Caudoviricetes</taxon>
    </lineage>
</organism>
<feature type="compositionally biased region" description="Basic and acidic residues" evidence="1">
    <location>
        <begin position="1"/>
        <end position="15"/>
    </location>
</feature>
<sequence>MYDHRTTAPHDKDISCRVSASVRAHSTGRTKGNRQSVGAQDRT</sequence>
<protein>
    <submittedName>
        <fullName evidence="2">Uncharacterized protein</fullName>
    </submittedName>
</protein>
<evidence type="ECO:0000313" key="2">
    <source>
        <dbReference type="EMBL" id="DAE18691.1"/>
    </source>
</evidence>
<reference evidence="2" key="1">
    <citation type="journal article" date="2021" name="Proc. Natl. Acad. Sci. U.S.A.">
        <title>A Catalog of Tens of Thousands of Viruses from Human Metagenomes Reveals Hidden Associations with Chronic Diseases.</title>
        <authorList>
            <person name="Tisza M.J."/>
            <person name="Buck C.B."/>
        </authorList>
    </citation>
    <scope>NUCLEOTIDE SEQUENCE</scope>
    <source>
        <strain evidence="2">CtLgc23</strain>
    </source>
</reference>
<proteinExistence type="predicted"/>
<accession>A0A8S5QIQ0</accession>
<dbReference type="EMBL" id="BK015660">
    <property type="protein sequence ID" value="DAE18691.1"/>
    <property type="molecule type" value="Genomic_DNA"/>
</dbReference>
<feature type="region of interest" description="Disordered" evidence="1">
    <location>
        <begin position="1"/>
        <end position="43"/>
    </location>
</feature>
<evidence type="ECO:0000256" key="1">
    <source>
        <dbReference type="SAM" id="MobiDB-lite"/>
    </source>
</evidence>
<feature type="compositionally biased region" description="Polar residues" evidence="1">
    <location>
        <begin position="33"/>
        <end position="43"/>
    </location>
</feature>